<dbReference type="EMBL" id="SPVF01000240">
    <property type="protein sequence ID" value="TFW14825.1"/>
    <property type="molecule type" value="Genomic_DNA"/>
</dbReference>
<sequence>MSRRMQGGFSLVELAIVLVIVGLMIGGLMTPLQTQFEQRRISETQRVLDEAREALTGFALRNGYLPCPAISASNGLEDRSGGYCTGGRRDGLLPWATLGVAKADGWGHMLRYSVTPAFSNSQVLFGLATPRDITIGTRDSRGNLVTASGINDVPAVVVSHGRNGLGAVSETGVPVAGVGAANQDERTNAMGGIAFVTRPPSDARAPGGEFDDLVVWLSPNVLFSRMVAAGALPR</sequence>
<dbReference type="OrthoDB" id="6038212at2"/>
<evidence type="ECO:0000313" key="2">
    <source>
        <dbReference type="EMBL" id="TFW14825.1"/>
    </source>
</evidence>
<dbReference type="AlphaFoldDB" id="A0A4Y9S4P2"/>
<name>A0A4Y9S4P2_9BURK</name>
<reference evidence="2 3" key="1">
    <citation type="submission" date="2019-03" db="EMBL/GenBank/DDBJ databases">
        <title>Draft Genome Sequence of Massilia arenosa sp. nov., a Novel Massilia Species Isolated from a Sandy-loam Maize Soil.</title>
        <authorList>
            <person name="Raths R."/>
            <person name="Peta V."/>
            <person name="Bucking H."/>
        </authorList>
    </citation>
    <scope>NUCLEOTIDE SEQUENCE [LARGE SCALE GENOMIC DNA]</scope>
    <source>
        <strain evidence="2 3">MC02</strain>
    </source>
</reference>
<gene>
    <name evidence="2" type="ORF">E4L96_18825</name>
</gene>
<proteinExistence type="predicted"/>
<dbReference type="PROSITE" id="PS00409">
    <property type="entry name" value="PROKAR_NTER_METHYL"/>
    <property type="match status" value="1"/>
</dbReference>
<dbReference type="InterPro" id="IPR045584">
    <property type="entry name" value="Pilin-like"/>
</dbReference>
<dbReference type="RefSeq" id="WP_135208752.1">
    <property type="nucleotide sequence ID" value="NZ_SPVF01000240.1"/>
</dbReference>
<evidence type="ECO:0000256" key="1">
    <source>
        <dbReference type="SAM" id="Phobius"/>
    </source>
</evidence>
<accession>A0A4Y9S4P2</accession>
<dbReference type="InterPro" id="IPR012902">
    <property type="entry name" value="N_methyl_site"/>
</dbReference>
<dbReference type="NCBIfam" id="TIGR02532">
    <property type="entry name" value="IV_pilin_GFxxxE"/>
    <property type="match status" value="1"/>
</dbReference>
<protein>
    <submittedName>
        <fullName evidence="2">Type II secretion system protein</fullName>
    </submittedName>
</protein>
<dbReference type="Pfam" id="PF07963">
    <property type="entry name" value="N_methyl"/>
    <property type="match status" value="1"/>
</dbReference>
<keyword evidence="3" id="KW-1185">Reference proteome</keyword>
<comment type="caution">
    <text evidence="2">The sequence shown here is derived from an EMBL/GenBank/DDBJ whole genome shotgun (WGS) entry which is preliminary data.</text>
</comment>
<feature type="transmembrane region" description="Helical" evidence="1">
    <location>
        <begin position="12"/>
        <end position="32"/>
    </location>
</feature>
<keyword evidence="1" id="KW-0812">Transmembrane</keyword>
<keyword evidence="1" id="KW-0472">Membrane</keyword>
<keyword evidence="1" id="KW-1133">Transmembrane helix</keyword>
<evidence type="ECO:0000313" key="3">
    <source>
        <dbReference type="Proteomes" id="UP000298438"/>
    </source>
</evidence>
<organism evidence="2 3">
    <name type="scientific">Zemynaea arenosa</name>
    <dbReference type="NCBI Taxonomy" id="2561931"/>
    <lineage>
        <taxon>Bacteria</taxon>
        <taxon>Pseudomonadati</taxon>
        <taxon>Pseudomonadota</taxon>
        <taxon>Betaproteobacteria</taxon>
        <taxon>Burkholderiales</taxon>
        <taxon>Oxalobacteraceae</taxon>
        <taxon>Telluria group</taxon>
        <taxon>Zemynaea</taxon>
    </lineage>
</organism>
<dbReference type="Proteomes" id="UP000298438">
    <property type="component" value="Unassembled WGS sequence"/>
</dbReference>
<dbReference type="SUPFAM" id="SSF54523">
    <property type="entry name" value="Pili subunits"/>
    <property type="match status" value="1"/>
</dbReference>